<dbReference type="InterPro" id="IPR015797">
    <property type="entry name" value="NUDIX_hydrolase-like_dom_sf"/>
</dbReference>
<evidence type="ECO:0000313" key="12">
    <source>
        <dbReference type="Proteomes" id="UP000831607"/>
    </source>
</evidence>
<sequence>MQHTEYWIIRHKQQILIDTNNVLGPNFMPHADYLDGDHSEPIMVGYWQGLPCYATDTRSPPEGFAAELVPLRQVFGVAGPEAFAMAGRASQLIDWQLNHQYCGRCSHMTRLHTEEFAMQCDRCGLNAYPRISPAVMVLVRRGREFLLARSPHFKPGVFSALAGFVEAGETLEQCAAREVKEEVGIDIDHLRYFSSQSWPFPNSLMIAFTAEYAGGEITPDPDEIEAANWFDIDDLPRLPDPVSIARRLIEGALAEMQ</sequence>
<dbReference type="PROSITE" id="PS00893">
    <property type="entry name" value="NUDIX_BOX"/>
    <property type="match status" value="1"/>
</dbReference>
<organism evidence="11 12">
    <name type="scientific">Orrella daihaiensis</name>
    <dbReference type="NCBI Taxonomy" id="2782176"/>
    <lineage>
        <taxon>Bacteria</taxon>
        <taxon>Pseudomonadati</taxon>
        <taxon>Pseudomonadota</taxon>
        <taxon>Betaproteobacteria</taxon>
        <taxon>Burkholderiales</taxon>
        <taxon>Alcaligenaceae</taxon>
        <taxon>Orrella</taxon>
    </lineage>
</organism>
<comment type="cofactor">
    <cofactor evidence="1">
        <name>Mg(2+)</name>
        <dbReference type="ChEBI" id="CHEBI:18420"/>
    </cofactor>
</comment>
<evidence type="ECO:0000259" key="10">
    <source>
        <dbReference type="PROSITE" id="PS51462"/>
    </source>
</evidence>
<protein>
    <recommendedName>
        <fullName evidence="4">NAD(+) diphosphatase</fullName>
        <ecNumber evidence="4">3.6.1.22</ecNumber>
    </recommendedName>
</protein>
<keyword evidence="8" id="KW-0520">NAD</keyword>
<dbReference type="InterPro" id="IPR049734">
    <property type="entry name" value="NudC-like_C"/>
</dbReference>
<comment type="cofactor">
    <cofactor evidence="2">
        <name>Zn(2+)</name>
        <dbReference type="ChEBI" id="CHEBI:29105"/>
    </cofactor>
</comment>
<evidence type="ECO:0000313" key="11">
    <source>
        <dbReference type="EMBL" id="UOD50892.1"/>
    </source>
</evidence>
<evidence type="ECO:0000256" key="1">
    <source>
        <dbReference type="ARBA" id="ARBA00001946"/>
    </source>
</evidence>
<dbReference type="InterPro" id="IPR015375">
    <property type="entry name" value="NADH_PPase-like_N"/>
</dbReference>
<feature type="domain" description="Nudix hydrolase" evidence="10">
    <location>
        <begin position="129"/>
        <end position="252"/>
    </location>
</feature>
<keyword evidence="7" id="KW-0460">Magnesium</keyword>
<dbReference type="CDD" id="cd03429">
    <property type="entry name" value="NUDIX_NADH_pyrophosphatase_Nudt13"/>
    <property type="match status" value="1"/>
</dbReference>
<accession>A0ABY4AKU7</accession>
<evidence type="ECO:0000256" key="4">
    <source>
        <dbReference type="ARBA" id="ARBA00012381"/>
    </source>
</evidence>
<dbReference type="Pfam" id="PF00293">
    <property type="entry name" value="NUDIX"/>
    <property type="match status" value="1"/>
</dbReference>
<dbReference type="Gene3D" id="3.90.79.10">
    <property type="entry name" value="Nucleoside Triphosphate Pyrophosphohydrolase"/>
    <property type="match status" value="1"/>
</dbReference>
<evidence type="ECO:0000256" key="9">
    <source>
        <dbReference type="ARBA" id="ARBA00023679"/>
    </source>
</evidence>
<proteinExistence type="inferred from homology"/>
<reference evidence="11 12" key="1">
    <citation type="submission" date="2020-11" db="EMBL/GenBank/DDBJ databases">
        <title>Algicoccus daihaiensis sp.nov., isolated from Daihai Lake in Inner Mongolia.</title>
        <authorList>
            <person name="Kai J."/>
        </authorList>
    </citation>
    <scope>NUCLEOTIDE SEQUENCE [LARGE SCALE GENOMIC DNA]</scope>
    <source>
        <strain evidence="12">f23</strain>
    </source>
</reference>
<keyword evidence="6 11" id="KW-0378">Hydrolase</keyword>
<keyword evidence="5" id="KW-0479">Metal-binding</keyword>
<dbReference type="SUPFAM" id="SSF55811">
    <property type="entry name" value="Nudix"/>
    <property type="match status" value="2"/>
</dbReference>
<evidence type="ECO:0000256" key="8">
    <source>
        <dbReference type="ARBA" id="ARBA00023027"/>
    </source>
</evidence>
<dbReference type="NCBIfam" id="NF001299">
    <property type="entry name" value="PRK00241.1"/>
    <property type="match status" value="1"/>
</dbReference>
<evidence type="ECO:0000256" key="5">
    <source>
        <dbReference type="ARBA" id="ARBA00022723"/>
    </source>
</evidence>
<dbReference type="PANTHER" id="PTHR42904">
    <property type="entry name" value="NUDIX HYDROLASE, NUDC SUBFAMILY"/>
    <property type="match status" value="1"/>
</dbReference>
<dbReference type="Pfam" id="PF09296">
    <property type="entry name" value="NUDIX-like"/>
    <property type="match status" value="1"/>
</dbReference>
<dbReference type="PROSITE" id="PS51462">
    <property type="entry name" value="NUDIX"/>
    <property type="match status" value="1"/>
</dbReference>
<dbReference type="Gene3D" id="3.90.79.20">
    <property type="match status" value="1"/>
</dbReference>
<dbReference type="InterPro" id="IPR020084">
    <property type="entry name" value="NUDIX_hydrolase_CS"/>
</dbReference>
<comment type="catalytic activity">
    <reaction evidence="9">
        <text>a 5'-end NAD(+)-phospho-ribonucleoside in mRNA + H2O = a 5'-end phospho-adenosine-phospho-ribonucleoside in mRNA + beta-nicotinamide D-ribonucleotide + 2 H(+)</text>
        <dbReference type="Rhea" id="RHEA:60876"/>
        <dbReference type="Rhea" id="RHEA-COMP:15698"/>
        <dbReference type="Rhea" id="RHEA-COMP:15719"/>
        <dbReference type="ChEBI" id="CHEBI:14649"/>
        <dbReference type="ChEBI" id="CHEBI:15377"/>
        <dbReference type="ChEBI" id="CHEBI:15378"/>
        <dbReference type="ChEBI" id="CHEBI:144029"/>
        <dbReference type="ChEBI" id="CHEBI:144051"/>
    </reaction>
    <physiologicalReaction direction="left-to-right" evidence="9">
        <dbReference type="Rhea" id="RHEA:60877"/>
    </physiologicalReaction>
</comment>
<name>A0ABY4AKU7_9BURK</name>
<dbReference type="GO" id="GO:0016787">
    <property type="term" value="F:hydrolase activity"/>
    <property type="evidence" value="ECO:0007669"/>
    <property type="project" value="UniProtKB-KW"/>
</dbReference>
<evidence type="ECO:0000256" key="2">
    <source>
        <dbReference type="ARBA" id="ARBA00001947"/>
    </source>
</evidence>
<keyword evidence="12" id="KW-1185">Reference proteome</keyword>
<dbReference type="EC" id="3.6.1.22" evidence="4"/>
<dbReference type="InterPro" id="IPR050241">
    <property type="entry name" value="NAD-cap_RNA_hydrolase_NudC"/>
</dbReference>
<evidence type="ECO:0000256" key="7">
    <source>
        <dbReference type="ARBA" id="ARBA00022842"/>
    </source>
</evidence>
<gene>
    <name evidence="11" type="primary">nudC</name>
    <name evidence="11" type="ORF">DHf2319_02920</name>
</gene>
<dbReference type="Proteomes" id="UP000831607">
    <property type="component" value="Chromosome"/>
</dbReference>
<evidence type="ECO:0000256" key="3">
    <source>
        <dbReference type="ARBA" id="ARBA00009595"/>
    </source>
</evidence>
<evidence type="ECO:0000256" key="6">
    <source>
        <dbReference type="ARBA" id="ARBA00022801"/>
    </source>
</evidence>
<dbReference type="EMBL" id="CP063982">
    <property type="protein sequence ID" value="UOD50892.1"/>
    <property type="molecule type" value="Genomic_DNA"/>
</dbReference>
<comment type="similarity">
    <text evidence="3">Belongs to the Nudix hydrolase family. NudC subfamily.</text>
</comment>
<dbReference type="PANTHER" id="PTHR42904:SF6">
    <property type="entry name" value="NAD-CAPPED RNA HYDROLASE NUDT12"/>
    <property type="match status" value="1"/>
</dbReference>
<dbReference type="InterPro" id="IPR000086">
    <property type="entry name" value="NUDIX_hydrolase_dom"/>
</dbReference>